<dbReference type="InterPro" id="IPR011990">
    <property type="entry name" value="TPR-like_helical_dom_sf"/>
</dbReference>
<dbReference type="OrthoDB" id="343875at2759"/>
<dbReference type="SMART" id="SM00028">
    <property type="entry name" value="TPR"/>
    <property type="match status" value="3"/>
</dbReference>
<dbReference type="EMBL" id="CAJVPV010049222">
    <property type="protein sequence ID" value="CAG8775757.1"/>
    <property type="molecule type" value="Genomic_DNA"/>
</dbReference>
<sequence>KGTNEDVMKINNLIACLNLRMAKYPQDSRFPSDERKNELLNEATKHFNIASQISSHDAISWVGKGNAWYLHLLRNDPNMAMNAFTNATNLASNNIPALFGQARVYYHRKDYRAALKIYQQIMQADPSLTEPDPRVGIGLCYNKLNNFDQAIAAFDRAIELNPNNISANILLATMELDISKQWQQINEEERLTNFATAMRRSNKVLEFNPNYS</sequence>
<protein>
    <submittedName>
        <fullName evidence="4">1235_t:CDS:1</fullName>
    </submittedName>
</protein>
<dbReference type="InterPro" id="IPR031101">
    <property type="entry name" value="Ctr9"/>
</dbReference>
<dbReference type="Gene3D" id="1.25.40.10">
    <property type="entry name" value="Tetratricopeptide repeat domain"/>
    <property type="match status" value="1"/>
</dbReference>
<accession>A0A9N9NYL0</accession>
<evidence type="ECO:0000256" key="1">
    <source>
        <dbReference type="ARBA" id="ARBA00022737"/>
    </source>
</evidence>
<dbReference type="Pfam" id="PF13174">
    <property type="entry name" value="TPR_6"/>
    <property type="match status" value="1"/>
</dbReference>
<keyword evidence="5" id="KW-1185">Reference proteome</keyword>
<dbReference type="PROSITE" id="PS50005">
    <property type="entry name" value="TPR"/>
    <property type="match status" value="2"/>
</dbReference>
<organism evidence="4 5">
    <name type="scientific">Acaulospora morrowiae</name>
    <dbReference type="NCBI Taxonomy" id="94023"/>
    <lineage>
        <taxon>Eukaryota</taxon>
        <taxon>Fungi</taxon>
        <taxon>Fungi incertae sedis</taxon>
        <taxon>Mucoromycota</taxon>
        <taxon>Glomeromycotina</taxon>
        <taxon>Glomeromycetes</taxon>
        <taxon>Diversisporales</taxon>
        <taxon>Acaulosporaceae</taxon>
        <taxon>Acaulospora</taxon>
    </lineage>
</organism>
<reference evidence="4" key="1">
    <citation type="submission" date="2021-06" db="EMBL/GenBank/DDBJ databases">
        <authorList>
            <person name="Kallberg Y."/>
            <person name="Tangrot J."/>
            <person name="Rosling A."/>
        </authorList>
    </citation>
    <scope>NUCLEOTIDE SEQUENCE</scope>
    <source>
        <strain evidence="4">CL551</strain>
    </source>
</reference>
<feature type="repeat" description="TPR" evidence="3">
    <location>
        <begin position="95"/>
        <end position="128"/>
    </location>
</feature>
<dbReference type="GO" id="GO:0006368">
    <property type="term" value="P:transcription elongation by RNA polymerase II"/>
    <property type="evidence" value="ECO:0007669"/>
    <property type="project" value="TreeGrafter"/>
</dbReference>
<name>A0A9N9NYL0_9GLOM</name>
<evidence type="ECO:0000256" key="2">
    <source>
        <dbReference type="ARBA" id="ARBA00022803"/>
    </source>
</evidence>
<feature type="non-terminal residue" evidence="4">
    <location>
        <position position="1"/>
    </location>
</feature>
<dbReference type="Proteomes" id="UP000789342">
    <property type="component" value="Unassembled WGS sequence"/>
</dbReference>
<dbReference type="PANTHER" id="PTHR14027">
    <property type="entry name" value="RNA POLYMERASE-ASSOCIATED PROTEIN CTR9"/>
    <property type="match status" value="1"/>
</dbReference>
<keyword evidence="1" id="KW-0677">Repeat</keyword>
<evidence type="ECO:0000313" key="4">
    <source>
        <dbReference type="EMBL" id="CAG8775757.1"/>
    </source>
</evidence>
<evidence type="ECO:0000313" key="5">
    <source>
        <dbReference type="Proteomes" id="UP000789342"/>
    </source>
</evidence>
<comment type="caution">
    <text evidence="4">The sequence shown here is derived from an EMBL/GenBank/DDBJ whole genome shotgun (WGS) entry which is preliminary data.</text>
</comment>
<dbReference type="AlphaFoldDB" id="A0A9N9NYL0"/>
<dbReference type="GO" id="GO:0006355">
    <property type="term" value="P:regulation of DNA-templated transcription"/>
    <property type="evidence" value="ECO:0007669"/>
    <property type="project" value="InterPro"/>
</dbReference>
<dbReference type="InterPro" id="IPR019734">
    <property type="entry name" value="TPR_rpt"/>
</dbReference>
<dbReference type="GO" id="GO:0016593">
    <property type="term" value="C:Cdc73/Paf1 complex"/>
    <property type="evidence" value="ECO:0007669"/>
    <property type="project" value="TreeGrafter"/>
</dbReference>
<feature type="repeat" description="TPR" evidence="3">
    <location>
        <begin position="131"/>
        <end position="164"/>
    </location>
</feature>
<dbReference type="PROSITE" id="PS50293">
    <property type="entry name" value="TPR_REGION"/>
    <property type="match status" value="1"/>
</dbReference>
<evidence type="ECO:0000256" key="3">
    <source>
        <dbReference type="PROSITE-ProRule" id="PRU00339"/>
    </source>
</evidence>
<proteinExistence type="predicted"/>
<dbReference type="SUPFAM" id="SSF48452">
    <property type="entry name" value="TPR-like"/>
    <property type="match status" value="1"/>
</dbReference>
<keyword evidence="2 3" id="KW-0802">TPR repeat</keyword>
<dbReference type="GO" id="GO:0000993">
    <property type="term" value="F:RNA polymerase II complex binding"/>
    <property type="evidence" value="ECO:0007669"/>
    <property type="project" value="TreeGrafter"/>
</dbReference>
<gene>
    <name evidence="4" type="ORF">AMORRO_LOCUS16899</name>
</gene>
<feature type="non-terminal residue" evidence="4">
    <location>
        <position position="212"/>
    </location>
</feature>
<dbReference type="Pfam" id="PF00515">
    <property type="entry name" value="TPR_1"/>
    <property type="match status" value="1"/>
</dbReference>
<dbReference type="PANTHER" id="PTHR14027:SF2">
    <property type="entry name" value="RNA POLYMERASE-ASSOCIATED PROTEIN CTR9 HOMOLOG"/>
    <property type="match status" value="1"/>
</dbReference>